<dbReference type="GO" id="GO:0005759">
    <property type="term" value="C:mitochondrial matrix"/>
    <property type="evidence" value="ECO:0007669"/>
    <property type="project" value="UniProtKB-SubCell"/>
</dbReference>
<evidence type="ECO:0000256" key="6">
    <source>
        <dbReference type="ARBA" id="ARBA00023128"/>
    </source>
</evidence>
<protein>
    <recommendedName>
        <fullName evidence="4">Mitochondrial zinc maintenance protein 1, mitochondrial</fullName>
    </recommendedName>
</protein>
<evidence type="ECO:0000256" key="4">
    <source>
        <dbReference type="ARBA" id="ARBA00015108"/>
    </source>
</evidence>
<accession>A0AAN6DNX0</accession>
<sequence length="262" mass="28924">MSCEIHEHSQPVFLGKKDLIVLGYLPELNLKDPDIAPGVLCEYNDLGLLIPSCHPTSDNDLDRLLLFQDPTSDNNVVLVAHCWDLTFHHDLSLLVRFRDPTSNDLPSSFVNTVSDNSLSYYVSLRVLRGINDLTSLFPSRFAPPTTHPAHTMAAKAAYRHLLRATRIAFEGDYTLLHAARMQARTGFDSLSSLEPASEEAQKQIQHAEGVASILRHNLVQGQQVEGSETIKLNLHKDIERGDNDTVKNPLGKGGKVKVVGGS</sequence>
<dbReference type="AlphaFoldDB" id="A0AAN6DNX0"/>
<evidence type="ECO:0000313" key="10">
    <source>
        <dbReference type="Proteomes" id="UP001203852"/>
    </source>
</evidence>
<comment type="caution">
    <text evidence="9">The sequence shown here is derived from an EMBL/GenBank/DDBJ whole genome shotgun (WGS) entry which is preliminary data.</text>
</comment>
<dbReference type="InterPro" id="IPR045298">
    <property type="entry name" value="Complex1_LYR_LYRM7"/>
</dbReference>
<keyword evidence="5" id="KW-0809">Transit peptide</keyword>
<dbReference type="InterPro" id="IPR050435">
    <property type="entry name" value="MZM1/LYRM7"/>
</dbReference>
<comment type="similarity">
    <text evidence="2">Belongs to the complex I LYR family. MZM1 subfamily.</text>
</comment>
<name>A0AAN6DNX0_9EURO</name>
<comment type="function">
    <text evidence="8">Assembly factor required for Rieske Fe-S protein RIP1 incorporation into the cytochrome b-c1 (CIII) complex. Functions as a chaperone, binding to this subunit within the mitochondrial matrix and stabilizing it prior to its translocation and insertion into the late CIII dimeric intermediate within the mitochondrial inner membrane. Modulates the mitochondrial matrix zinc pool.</text>
</comment>
<keyword evidence="6" id="KW-0496">Mitochondrion</keyword>
<dbReference type="Proteomes" id="UP001203852">
    <property type="component" value="Unassembled WGS sequence"/>
</dbReference>
<reference evidence="9" key="1">
    <citation type="journal article" date="2022" name="bioRxiv">
        <title>Deciphering the potential niche of two novel black yeast fungi from a biological soil crust based on their genomes, phenotypes, and melanin regulation.</title>
        <authorList>
            <consortium name="DOE Joint Genome Institute"/>
            <person name="Carr E.C."/>
            <person name="Barton Q."/>
            <person name="Grambo S."/>
            <person name="Sullivan M."/>
            <person name="Renfro C.M."/>
            <person name="Kuo A."/>
            <person name="Pangilinan J."/>
            <person name="Lipzen A."/>
            <person name="Keymanesh K."/>
            <person name="Savage E."/>
            <person name="Barry K."/>
            <person name="Grigoriev I.V."/>
            <person name="Riekhof W.R."/>
            <person name="Harris S.S."/>
        </authorList>
    </citation>
    <scope>NUCLEOTIDE SEQUENCE</scope>
    <source>
        <strain evidence="9">JF 03-4F</strain>
    </source>
</reference>
<dbReference type="CDD" id="cd20267">
    <property type="entry name" value="Complex1_LYR_LYRM7"/>
    <property type="match status" value="1"/>
</dbReference>
<gene>
    <name evidence="9" type="ORF">EDD36DRAFT_468664</name>
</gene>
<evidence type="ECO:0000256" key="7">
    <source>
        <dbReference type="ARBA" id="ARBA00023186"/>
    </source>
</evidence>
<comment type="subunit">
    <text evidence="3">Interacts with RIP1.</text>
</comment>
<dbReference type="PANTHER" id="PTHR46749:SF1">
    <property type="entry name" value="COMPLEX III ASSEMBLY FACTOR LYRM7"/>
    <property type="match status" value="1"/>
</dbReference>
<evidence type="ECO:0000256" key="3">
    <source>
        <dbReference type="ARBA" id="ARBA00011589"/>
    </source>
</evidence>
<evidence type="ECO:0000256" key="8">
    <source>
        <dbReference type="ARBA" id="ARBA00025268"/>
    </source>
</evidence>
<proteinExistence type="inferred from homology"/>
<organism evidence="9 10">
    <name type="scientific">Exophiala viscosa</name>
    <dbReference type="NCBI Taxonomy" id="2486360"/>
    <lineage>
        <taxon>Eukaryota</taxon>
        <taxon>Fungi</taxon>
        <taxon>Dikarya</taxon>
        <taxon>Ascomycota</taxon>
        <taxon>Pezizomycotina</taxon>
        <taxon>Eurotiomycetes</taxon>
        <taxon>Chaetothyriomycetidae</taxon>
        <taxon>Chaetothyriales</taxon>
        <taxon>Herpotrichiellaceae</taxon>
        <taxon>Exophiala</taxon>
    </lineage>
</organism>
<evidence type="ECO:0000256" key="1">
    <source>
        <dbReference type="ARBA" id="ARBA00004305"/>
    </source>
</evidence>
<dbReference type="EMBL" id="MU404361">
    <property type="protein sequence ID" value="KAI1608982.1"/>
    <property type="molecule type" value="Genomic_DNA"/>
</dbReference>
<dbReference type="PANTHER" id="PTHR46749">
    <property type="entry name" value="COMPLEX III ASSEMBLY FACTOR LYRM7"/>
    <property type="match status" value="1"/>
</dbReference>
<evidence type="ECO:0000313" key="9">
    <source>
        <dbReference type="EMBL" id="KAI1608982.1"/>
    </source>
</evidence>
<comment type="subcellular location">
    <subcellularLocation>
        <location evidence="1">Mitochondrion matrix</location>
    </subcellularLocation>
</comment>
<evidence type="ECO:0000256" key="2">
    <source>
        <dbReference type="ARBA" id="ARBA00009949"/>
    </source>
</evidence>
<keyword evidence="10" id="KW-1185">Reference proteome</keyword>
<dbReference type="GO" id="GO:0034551">
    <property type="term" value="P:mitochondrial respiratory chain complex III assembly"/>
    <property type="evidence" value="ECO:0007669"/>
    <property type="project" value="InterPro"/>
</dbReference>
<dbReference type="GO" id="GO:0044183">
    <property type="term" value="F:protein folding chaperone"/>
    <property type="evidence" value="ECO:0007669"/>
    <property type="project" value="TreeGrafter"/>
</dbReference>
<keyword evidence="7" id="KW-0143">Chaperone</keyword>
<evidence type="ECO:0000256" key="5">
    <source>
        <dbReference type="ARBA" id="ARBA00022946"/>
    </source>
</evidence>